<dbReference type="SMART" id="SM00028">
    <property type="entry name" value="TPR"/>
    <property type="match status" value="7"/>
</dbReference>
<dbReference type="Proteomes" id="UP000235965">
    <property type="component" value="Unassembled WGS sequence"/>
</dbReference>
<keyword evidence="6" id="KW-1185">Reference proteome</keyword>
<dbReference type="InParanoid" id="A0A2J7REY4"/>
<evidence type="ECO:0000259" key="4">
    <source>
        <dbReference type="PROSITE" id="PS50076"/>
    </source>
</evidence>
<dbReference type="InterPro" id="IPR019734">
    <property type="entry name" value="TPR_rpt"/>
</dbReference>
<dbReference type="Gene3D" id="1.10.287.110">
    <property type="entry name" value="DnaJ domain"/>
    <property type="match status" value="1"/>
</dbReference>
<dbReference type="InterPro" id="IPR011990">
    <property type="entry name" value="TPR-like_helical_dom_sf"/>
</dbReference>
<dbReference type="OrthoDB" id="765884at2759"/>
<feature type="domain" description="J" evidence="4">
    <location>
        <begin position="376"/>
        <end position="446"/>
    </location>
</feature>
<reference evidence="5 6" key="1">
    <citation type="submission" date="2017-12" db="EMBL/GenBank/DDBJ databases">
        <title>Hemimetabolous genomes reveal molecular basis of termite eusociality.</title>
        <authorList>
            <person name="Harrison M.C."/>
            <person name="Jongepier E."/>
            <person name="Robertson H.M."/>
            <person name="Arning N."/>
            <person name="Bitard-Feildel T."/>
            <person name="Chao H."/>
            <person name="Childers C.P."/>
            <person name="Dinh H."/>
            <person name="Doddapaneni H."/>
            <person name="Dugan S."/>
            <person name="Gowin J."/>
            <person name="Greiner C."/>
            <person name="Han Y."/>
            <person name="Hu H."/>
            <person name="Hughes D.S.T."/>
            <person name="Huylmans A.-K."/>
            <person name="Kemena C."/>
            <person name="Kremer L.P.M."/>
            <person name="Lee S.L."/>
            <person name="Lopez-Ezquerra A."/>
            <person name="Mallet L."/>
            <person name="Monroy-Kuhn J.M."/>
            <person name="Moser A."/>
            <person name="Murali S.C."/>
            <person name="Muzny D.M."/>
            <person name="Otani S."/>
            <person name="Piulachs M.-D."/>
            <person name="Poelchau M."/>
            <person name="Qu J."/>
            <person name="Schaub F."/>
            <person name="Wada-Katsumata A."/>
            <person name="Worley K.C."/>
            <person name="Xie Q."/>
            <person name="Ylla G."/>
            <person name="Poulsen M."/>
            <person name="Gibbs R.A."/>
            <person name="Schal C."/>
            <person name="Richards S."/>
            <person name="Belles X."/>
            <person name="Korb J."/>
            <person name="Bornberg-Bauer E."/>
        </authorList>
    </citation>
    <scope>NUCLEOTIDE SEQUENCE [LARGE SCALE GENOMIC DNA]</scope>
    <source>
        <tissue evidence="5">Whole body</tissue>
    </source>
</reference>
<evidence type="ECO:0000313" key="5">
    <source>
        <dbReference type="EMBL" id="PNF39370.1"/>
    </source>
</evidence>
<accession>A0A2J7REY4</accession>
<dbReference type="CDD" id="cd06257">
    <property type="entry name" value="DnaJ"/>
    <property type="match status" value="1"/>
</dbReference>
<dbReference type="PANTHER" id="PTHR45188">
    <property type="entry name" value="DNAJ PROTEIN P58IPK HOMOLOG"/>
    <property type="match status" value="1"/>
</dbReference>
<evidence type="ECO:0000256" key="1">
    <source>
        <dbReference type="ARBA" id="ARBA00022737"/>
    </source>
</evidence>
<dbReference type="STRING" id="105785.A0A2J7REY4"/>
<gene>
    <name evidence="5" type="ORF">B7P43_G13657</name>
</gene>
<keyword evidence="2 3" id="KW-0802">TPR repeat</keyword>
<dbReference type="AlphaFoldDB" id="A0A2J7REY4"/>
<dbReference type="PRINTS" id="PR00625">
    <property type="entry name" value="JDOMAIN"/>
</dbReference>
<dbReference type="PROSITE" id="PS00636">
    <property type="entry name" value="DNAJ_1"/>
    <property type="match status" value="1"/>
</dbReference>
<dbReference type="PROSITE" id="PS50076">
    <property type="entry name" value="DNAJ_2"/>
    <property type="match status" value="1"/>
</dbReference>
<dbReference type="EMBL" id="NEVH01004429">
    <property type="protein sequence ID" value="PNF39370.1"/>
    <property type="molecule type" value="Genomic_DNA"/>
</dbReference>
<dbReference type="PANTHER" id="PTHR45188:SF2">
    <property type="entry name" value="DNAJ HOMOLOG SUBFAMILY C MEMBER 7"/>
    <property type="match status" value="1"/>
</dbReference>
<dbReference type="InterPro" id="IPR036869">
    <property type="entry name" value="J_dom_sf"/>
</dbReference>
<proteinExistence type="predicted"/>
<keyword evidence="1" id="KW-0677">Repeat</keyword>
<dbReference type="PROSITE" id="PS50005">
    <property type="entry name" value="TPR"/>
    <property type="match status" value="2"/>
</dbReference>
<protein>
    <recommendedName>
        <fullName evidence="4">J domain-containing protein</fullName>
    </recommendedName>
</protein>
<evidence type="ECO:0000313" key="6">
    <source>
        <dbReference type="Proteomes" id="UP000235965"/>
    </source>
</evidence>
<feature type="repeat" description="TPR" evidence="3">
    <location>
        <begin position="209"/>
        <end position="242"/>
    </location>
</feature>
<dbReference type="InterPro" id="IPR013105">
    <property type="entry name" value="TPR_2"/>
</dbReference>
<dbReference type="SUPFAM" id="SSF48452">
    <property type="entry name" value="TPR-like"/>
    <property type="match status" value="3"/>
</dbReference>
<dbReference type="SMART" id="SM00271">
    <property type="entry name" value="DnaJ"/>
    <property type="match status" value="1"/>
</dbReference>
<dbReference type="Pfam" id="PF13181">
    <property type="entry name" value="TPR_8"/>
    <property type="match status" value="3"/>
</dbReference>
<evidence type="ECO:0000256" key="2">
    <source>
        <dbReference type="ARBA" id="ARBA00022803"/>
    </source>
</evidence>
<dbReference type="Gene3D" id="1.25.40.10">
    <property type="entry name" value="Tetratricopeptide repeat domain"/>
    <property type="match status" value="3"/>
</dbReference>
<evidence type="ECO:0000256" key="3">
    <source>
        <dbReference type="PROSITE-ProRule" id="PRU00339"/>
    </source>
</evidence>
<feature type="repeat" description="TPR" evidence="3">
    <location>
        <begin position="323"/>
        <end position="356"/>
    </location>
</feature>
<dbReference type="SUPFAM" id="SSF46565">
    <property type="entry name" value="Chaperone J-domain"/>
    <property type="match status" value="1"/>
</dbReference>
<dbReference type="InterPro" id="IPR018253">
    <property type="entry name" value="DnaJ_domain_CS"/>
</dbReference>
<dbReference type="Pfam" id="PF07719">
    <property type="entry name" value="TPR_2"/>
    <property type="match status" value="1"/>
</dbReference>
<dbReference type="Pfam" id="PF00226">
    <property type="entry name" value="DnaJ"/>
    <property type="match status" value="1"/>
</dbReference>
<comment type="caution">
    <text evidence="5">The sequence shown here is derived from an EMBL/GenBank/DDBJ whole genome shotgun (WGS) entry which is preliminary data.</text>
</comment>
<sequence>MNNAPIVIDLEKDTDDGEPVRSNAKEVAELKKENGNQLYITKKYQEAIKLYTEATELCSDSSVYYGNRSACYIMLYQYRAALADARKAVALDSSFAKGHRRIAKCSLALGDMTAVNSALCTLRKLSLINSAFLPELQKLEVILRLDKEGTIAYHKQDYIKALECTDKILQEIPCTRYKLKRAGCLILLRRYQEAKNIANDILHVDKDNVDAVYIRGMCFYYQDDVDEALYHFRYALRLAPNNERLMAIYKQVQGKVDGSKAYTAGKFEEAYIIYTQALEIDPKNRSVNAKLFFDRAMVCSELGRFIEAVDDCSKALDLDENCRKALLQRAKCYMELRDFDKAVKDYEEAYRMYKSYEGKKLLDDAKRALKNTKEKDYYKICGVNTNASLKDITKAYKRKALDHHPDRHPGVPLEVIKEHEEKFKSVKEAYDTLSDVNKRARYDMHLYDHEVVSKLK</sequence>
<dbReference type="FunCoup" id="A0A2J7REY4">
    <property type="interactions" value="2345"/>
</dbReference>
<name>A0A2J7REY4_9NEOP</name>
<organism evidence="5 6">
    <name type="scientific">Cryptotermes secundus</name>
    <dbReference type="NCBI Taxonomy" id="105785"/>
    <lineage>
        <taxon>Eukaryota</taxon>
        <taxon>Metazoa</taxon>
        <taxon>Ecdysozoa</taxon>
        <taxon>Arthropoda</taxon>
        <taxon>Hexapoda</taxon>
        <taxon>Insecta</taxon>
        <taxon>Pterygota</taxon>
        <taxon>Neoptera</taxon>
        <taxon>Polyneoptera</taxon>
        <taxon>Dictyoptera</taxon>
        <taxon>Blattodea</taxon>
        <taxon>Blattoidea</taxon>
        <taxon>Termitoidae</taxon>
        <taxon>Kalotermitidae</taxon>
        <taxon>Cryptotermitinae</taxon>
        <taxon>Cryptotermes</taxon>
    </lineage>
</organism>
<dbReference type="InterPro" id="IPR001623">
    <property type="entry name" value="DnaJ_domain"/>
</dbReference>